<dbReference type="Proteomes" id="UP001596183">
    <property type="component" value="Unassembled WGS sequence"/>
</dbReference>
<dbReference type="Pfam" id="PF01073">
    <property type="entry name" value="3Beta_HSD"/>
    <property type="match status" value="1"/>
</dbReference>
<evidence type="ECO:0000256" key="2">
    <source>
        <dbReference type="ARBA" id="ARBA00023002"/>
    </source>
</evidence>
<dbReference type="PANTHER" id="PTHR43245">
    <property type="entry name" value="BIFUNCTIONAL POLYMYXIN RESISTANCE PROTEIN ARNA"/>
    <property type="match status" value="1"/>
</dbReference>
<dbReference type="InterPro" id="IPR036291">
    <property type="entry name" value="NAD(P)-bd_dom_sf"/>
</dbReference>
<reference evidence="6" key="1">
    <citation type="journal article" date="2019" name="Int. J. Syst. Evol. Microbiol.">
        <title>The Global Catalogue of Microorganisms (GCM) 10K type strain sequencing project: providing services to taxonomists for standard genome sequencing and annotation.</title>
        <authorList>
            <consortium name="The Broad Institute Genomics Platform"/>
            <consortium name="The Broad Institute Genome Sequencing Center for Infectious Disease"/>
            <person name="Wu L."/>
            <person name="Ma J."/>
        </authorList>
    </citation>
    <scope>NUCLEOTIDE SEQUENCE [LARGE SCALE GENOMIC DNA]</scope>
    <source>
        <strain evidence="6">JCM 13852</strain>
    </source>
</reference>
<feature type="region of interest" description="Disordered" evidence="3">
    <location>
        <begin position="325"/>
        <end position="348"/>
    </location>
</feature>
<evidence type="ECO:0000259" key="4">
    <source>
        <dbReference type="Pfam" id="PF01073"/>
    </source>
</evidence>
<feature type="domain" description="3-beta hydroxysteroid dehydrogenase/isomerase" evidence="4">
    <location>
        <begin position="4"/>
        <end position="252"/>
    </location>
</feature>
<comment type="similarity">
    <text evidence="1">Belongs to the 3-beta-HSD family.</text>
</comment>
<organism evidence="5 6">
    <name type="scientific">Streptomyces incanus</name>
    <dbReference type="NCBI Taxonomy" id="887453"/>
    <lineage>
        <taxon>Bacteria</taxon>
        <taxon>Bacillati</taxon>
        <taxon>Actinomycetota</taxon>
        <taxon>Actinomycetes</taxon>
        <taxon>Kitasatosporales</taxon>
        <taxon>Streptomycetaceae</taxon>
        <taxon>Streptomyces</taxon>
    </lineage>
</organism>
<dbReference type="InterPro" id="IPR002225">
    <property type="entry name" value="3Beta_OHSteriod_DH/Estase"/>
</dbReference>
<evidence type="ECO:0000313" key="6">
    <source>
        <dbReference type="Proteomes" id="UP001596183"/>
    </source>
</evidence>
<evidence type="ECO:0000256" key="3">
    <source>
        <dbReference type="SAM" id="MobiDB-lite"/>
    </source>
</evidence>
<dbReference type="SUPFAM" id="SSF51735">
    <property type="entry name" value="NAD(P)-binding Rossmann-fold domains"/>
    <property type="match status" value="1"/>
</dbReference>
<proteinExistence type="inferred from homology"/>
<accession>A0ABW0XKM8</accession>
<evidence type="ECO:0000256" key="1">
    <source>
        <dbReference type="ARBA" id="ARBA00009219"/>
    </source>
</evidence>
<gene>
    <name evidence="5" type="ORF">ACFP2V_00745</name>
</gene>
<dbReference type="EMBL" id="JBHSPC010000003">
    <property type="protein sequence ID" value="MFC5668695.1"/>
    <property type="molecule type" value="Genomic_DNA"/>
</dbReference>
<evidence type="ECO:0000313" key="5">
    <source>
        <dbReference type="EMBL" id="MFC5668695.1"/>
    </source>
</evidence>
<dbReference type="RefSeq" id="WP_381204315.1">
    <property type="nucleotide sequence ID" value="NZ_JBHSPC010000003.1"/>
</dbReference>
<keyword evidence="2" id="KW-0560">Oxidoreductase</keyword>
<protein>
    <submittedName>
        <fullName evidence="5">NAD-dependent epimerase/dehydratase family protein</fullName>
    </submittedName>
</protein>
<comment type="caution">
    <text evidence="5">The sequence shown here is derived from an EMBL/GenBank/DDBJ whole genome shotgun (WGS) entry which is preliminary data.</text>
</comment>
<dbReference type="InterPro" id="IPR050177">
    <property type="entry name" value="Lipid_A_modif_metabolic_enz"/>
</dbReference>
<sequence>MKVLVTGGSGFLGQEICRRLSARGVVTSSLGRRPSTTLERMGVRQHLGDLADTAAVSRAVAGCDAVVHNAALAGVSGPPRPYWATNVVGTRHVIEQCRAHGVRTLVHTSTASVVFRPGGLEGVTEDLPFALHHLAAYPATKARAEALVLAAHGPELATVSLRPHIIWGPGDPHFVPALAHAVRAGRLLMPGDGDNLVDTTHVRTAAHAHLLALDRLRQSPAVGGRAYFIGQGDPRPLREITRRFLRAAGIGARWCAVPPRLATAAATVSDTFLRVAGSPRTHALSRFLVAELLHPHYFDLTAARRDLGFEPPIGFEAGLAELTPLALPTPDHSKDTPCRKPTKPSAPS</sequence>
<keyword evidence="6" id="KW-1185">Reference proteome</keyword>
<dbReference type="PANTHER" id="PTHR43245:SF51">
    <property type="entry name" value="SHORT CHAIN DEHYDROGENASE_REDUCTASE FAMILY 42E, MEMBER 2"/>
    <property type="match status" value="1"/>
</dbReference>
<name>A0ABW0XKM8_9ACTN</name>
<dbReference type="Gene3D" id="3.40.50.720">
    <property type="entry name" value="NAD(P)-binding Rossmann-like Domain"/>
    <property type="match status" value="1"/>
</dbReference>